<evidence type="ECO:0000313" key="2">
    <source>
        <dbReference type="EMBL" id="KAF8418631.1"/>
    </source>
</evidence>
<sequence length="136" mass="15178">MAIPPSSSPLCHPTPPTYPSPEYSMEASNLLSISPRTREALYQSSTSPDRPRSYQEMVQCWCRALEKRETARRYFEEAQAEFGDFESDIVVVIGSTTYNHFLDKYMGALAAKLRTRSGSSSSRDTDCSSHLSLPSA</sequence>
<dbReference type="Proteomes" id="UP001194468">
    <property type="component" value="Unassembled WGS sequence"/>
</dbReference>
<feature type="region of interest" description="Disordered" evidence="1">
    <location>
        <begin position="117"/>
        <end position="136"/>
    </location>
</feature>
<name>A0AAD4BC94_BOLED</name>
<evidence type="ECO:0000313" key="3">
    <source>
        <dbReference type="Proteomes" id="UP001194468"/>
    </source>
</evidence>
<keyword evidence="3" id="KW-1185">Reference proteome</keyword>
<feature type="region of interest" description="Disordered" evidence="1">
    <location>
        <begin position="1"/>
        <end position="24"/>
    </location>
</feature>
<dbReference type="AlphaFoldDB" id="A0AAD4BC94"/>
<proteinExistence type="predicted"/>
<gene>
    <name evidence="2" type="ORF">L210DRAFT_899760</name>
</gene>
<protein>
    <submittedName>
        <fullName evidence="2">Uncharacterized protein</fullName>
    </submittedName>
</protein>
<reference evidence="2" key="1">
    <citation type="submission" date="2019-10" db="EMBL/GenBank/DDBJ databases">
        <authorList>
            <consortium name="DOE Joint Genome Institute"/>
            <person name="Kuo A."/>
            <person name="Miyauchi S."/>
            <person name="Kiss E."/>
            <person name="Drula E."/>
            <person name="Kohler A."/>
            <person name="Sanchez-Garcia M."/>
            <person name="Andreopoulos B."/>
            <person name="Barry K.W."/>
            <person name="Bonito G."/>
            <person name="Buee M."/>
            <person name="Carver A."/>
            <person name="Chen C."/>
            <person name="Cichocki N."/>
            <person name="Clum A."/>
            <person name="Culley D."/>
            <person name="Crous P.W."/>
            <person name="Fauchery L."/>
            <person name="Girlanda M."/>
            <person name="Hayes R."/>
            <person name="Keri Z."/>
            <person name="LaButti K."/>
            <person name="Lipzen A."/>
            <person name="Lombard V."/>
            <person name="Magnuson J."/>
            <person name="Maillard F."/>
            <person name="Morin E."/>
            <person name="Murat C."/>
            <person name="Nolan M."/>
            <person name="Ohm R."/>
            <person name="Pangilinan J."/>
            <person name="Pereira M."/>
            <person name="Perotto S."/>
            <person name="Peter M."/>
            <person name="Riley R."/>
            <person name="Sitrit Y."/>
            <person name="Stielow B."/>
            <person name="Szollosi G."/>
            <person name="Zifcakova L."/>
            <person name="Stursova M."/>
            <person name="Spatafora J.W."/>
            <person name="Tedersoo L."/>
            <person name="Vaario L.-M."/>
            <person name="Yamada A."/>
            <person name="Yan M."/>
            <person name="Wang P."/>
            <person name="Xu J."/>
            <person name="Bruns T."/>
            <person name="Baldrian P."/>
            <person name="Vilgalys R."/>
            <person name="Henrissat B."/>
            <person name="Grigoriev I.V."/>
            <person name="Hibbett D."/>
            <person name="Nagy L.G."/>
            <person name="Martin F.M."/>
        </authorList>
    </citation>
    <scope>NUCLEOTIDE SEQUENCE</scope>
    <source>
        <strain evidence="2">BED1</strain>
    </source>
</reference>
<accession>A0AAD4BC94</accession>
<evidence type="ECO:0000256" key="1">
    <source>
        <dbReference type="SAM" id="MobiDB-lite"/>
    </source>
</evidence>
<dbReference type="EMBL" id="WHUW01000192">
    <property type="protein sequence ID" value="KAF8418631.1"/>
    <property type="molecule type" value="Genomic_DNA"/>
</dbReference>
<comment type="caution">
    <text evidence="2">The sequence shown here is derived from an EMBL/GenBank/DDBJ whole genome shotgun (WGS) entry which is preliminary data.</text>
</comment>
<reference evidence="2" key="2">
    <citation type="journal article" date="2020" name="Nat. Commun.">
        <title>Large-scale genome sequencing of mycorrhizal fungi provides insights into the early evolution of symbiotic traits.</title>
        <authorList>
            <person name="Miyauchi S."/>
            <person name="Kiss E."/>
            <person name="Kuo A."/>
            <person name="Drula E."/>
            <person name="Kohler A."/>
            <person name="Sanchez-Garcia M."/>
            <person name="Morin E."/>
            <person name="Andreopoulos B."/>
            <person name="Barry K.W."/>
            <person name="Bonito G."/>
            <person name="Buee M."/>
            <person name="Carver A."/>
            <person name="Chen C."/>
            <person name="Cichocki N."/>
            <person name="Clum A."/>
            <person name="Culley D."/>
            <person name="Crous P.W."/>
            <person name="Fauchery L."/>
            <person name="Girlanda M."/>
            <person name="Hayes R.D."/>
            <person name="Keri Z."/>
            <person name="LaButti K."/>
            <person name="Lipzen A."/>
            <person name="Lombard V."/>
            <person name="Magnuson J."/>
            <person name="Maillard F."/>
            <person name="Murat C."/>
            <person name="Nolan M."/>
            <person name="Ohm R.A."/>
            <person name="Pangilinan J."/>
            <person name="Pereira M.F."/>
            <person name="Perotto S."/>
            <person name="Peter M."/>
            <person name="Pfister S."/>
            <person name="Riley R."/>
            <person name="Sitrit Y."/>
            <person name="Stielow J.B."/>
            <person name="Szollosi G."/>
            <person name="Zifcakova L."/>
            <person name="Stursova M."/>
            <person name="Spatafora J.W."/>
            <person name="Tedersoo L."/>
            <person name="Vaario L.M."/>
            <person name="Yamada A."/>
            <person name="Yan M."/>
            <person name="Wang P."/>
            <person name="Xu J."/>
            <person name="Bruns T."/>
            <person name="Baldrian P."/>
            <person name="Vilgalys R."/>
            <person name="Dunand C."/>
            <person name="Henrissat B."/>
            <person name="Grigoriev I.V."/>
            <person name="Hibbett D."/>
            <person name="Nagy L.G."/>
            <person name="Martin F.M."/>
        </authorList>
    </citation>
    <scope>NUCLEOTIDE SEQUENCE</scope>
    <source>
        <strain evidence="2">BED1</strain>
    </source>
</reference>
<organism evidence="2 3">
    <name type="scientific">Boletus edulis BED1</name>
    <dbReference type="NCBI Taxonomy" id="1328754"/>
    <lineage>
        <taxon>Eukaryota</taxon>
        <taxon>Fungi</taxon>
        <taxon>Dikarya</taxon>
        <taxon>Basidiomycota</taxon>
        <taxon>Agaricomycotina</taxon>
        <taxon>Agaricomycetes</taxon>
        <taxon>Agaricomycetidae</taxon>
        <taxon>Boletales</taxon>
        <taxon>Boletineae</taxon>
        <taxon>Boletaceae</taxon>
        <taxon>Boletoideae</taxon>
        <taxon>Boletus</taxon>
    </lineage>
</organism>